<feature type="signal peptide" evidence="2">
    <location>
        <begin position="1"/>
        <end position="24"/>
    </location>
</feature>
<accession>A0AAW5HTR4</accession>
<feature type="region of interest" description="Disordered" evidence="1">
    <location>
        <begin position="40"/>
        <end position="94"/>
    </location>
</feature>
<feature type="compositionally biased region" description="Low complexity" evidence="1">
    <location>
        <begin position="40"/>
        <end position="59"/>
    </location>
</feature>
<evidence type="ECO:0008006" key="5">
    <source>
        <dbReference type="Google" id="ProtNLM"/>
    </source>
</evidence>
<evidence type="ECO:0000313" key="3">
    <source>
        <dbReference type="EMBL" id="MCO6393782.1"/>
    </source>
</evidence>
<evidence type="ECO:0000313" key="4">
    <source>
        <dbReference type="Proteomes" id="UP001205920"/>
    </source>
</evidence>
<gene>
    <name evidence="3" type="ORF">JMN37_02105</name>
</gene>
<proteinExistence type="predicted"/>
<name>A0AAW5HTR4_9CORY</name>
<organism evidence="3 4">
    <name type="scientific">Corynebacterium lipophilum</name>
    <dbReference type="NCBI Taxonomy" id="2804918"/>
    <lineage>
        <taxon>Bacteria</taxon>
        <taxon>Bacillati</taxon>
        <taxon>Actinomycetota</taxon>
        <taxon>Actinomycetes</taxon>
        <taxon>Mycobacteriales</taxon>
        <taxon>Corynebacteriaceae</taxon>
        <taxon>Corynebacterium</taxon>
    </lineage>
</organism>
<evidence type="ECO:0000256" key="1">
    <source>
        <dbReference type="SAM" id="MobiDB-lite"/>
    </source>
</evidence>
<dbReference type="PROSITE" id="PS51257">
    <property type="entry name" value="PROKAR_LIPOPROTEIN"/>
    <property type="match status" value="1"/>
</dbReference>
<sequence length="227" mass="24674">MTRMLFNRASAATLAVLAPLTFTACSSETDTPPVITITQTTVVEEPSSSDTPDTASSPAKQPAQQNDADACVQLPNDPREAYPSNSTPGRMPADDGSDFNYWIEDIDNRYDPCQRLSWIIFRGSLGDKDRPAGTGASITDGVAFYVDGKPIKEMKAFDRVDSITPLGDDSAIFEWSERGRSTAEGLVNHYSAELRATDEGIAAVSGDVEKFHDRWSSSISYLLGTYD</sequence>
<dbReference type="RefSeq" id="WP_252930941.1">
    <property type="nucleotide sequence ID" value="NZ_JAEUWV010000002.1"/>
</dbReference>
<keyword evidence="2" id="KW-0732">Signal</keyword>
<dbReference type="EMBL" id="JAEUWV010000002">
    <property type="protein sequence ID" value="MCO6393782.1"/>
    <property type="molecule type" value="Genomic_DNA"/>
</dbReference>
<keyword evidence="4" id="KW-1185">Reference proteome</keyword>
<feature type="chain" id="PRO_5043789743" description="Secreted protein" evidence="2">
    <location>
        <begin position="25"/>
        <end position="227"/>
    </location>
</feature>
<dbReference type="Proteomes" id="UP001205920">
    <property type="component" value="Unassembled WGS sequence"/>
</dbReference>
<dbReference type="AlphaFoldDB" id="A0AAW5HTR4"/>
<evidence type="ECO:0000256" key="2">
    <source>
        <dbReference type="SAM" id="SignalP"/>
    </source>
</evidence>
<protein>
    <recommendedName>
        <fullName evidence="5">Secreted protein</fullName>
    </recommendedName>
</protein>
<comment type="caution">
    <text evidence="3">The sequence shown here is derived from an EMBL/GenBank/DDBJ whole genome shotgun (WGS) entry which is preliminary data.</text>
</comment>
<reference evidence="3 4" key="1">
    <citation type="submission" date="2021-01" db="EMBL/GenBank/DDBJ databases">
        <title>Identification and Characterization of Corynebacterium sp.</title>
        <authorList>
            <person name="Luo Q."/>
            <person name="Qu P."/>
            <person name="Chen Q."/>
        </authorList>
    </citation>
    <scope>NUCLEOTIDE SEQUENCE [LARGE SCALE GENOMIC DNA]</scope>
    <source>
        <strain evidence="3 4">MC-18</strain>
    </source>
</reference>